<protein>
    <submittedName>
        <fullName evidence="7">L-xylulokinase</fullName>
    </submittedName>
</protein>
<dbReference type="GO" id="GO:0005975">
    <property type="term" value="P:carbohydrate metabolic process"/>
    <property type="evidence" value="ECO:0007669"/>
    <property type="project" value="InterPro"/>
</dbReference>
<dbReference type="EMBL" id="FRXO01000013">
    <property type="protein sequence ID" value="SHO67388.1"/>
    <property type="molecule type" value="Genomic_DNA"/>
</dbReference>
<dbReference type="Pfam" id="PF02782">
    <property type="entry name" value="FGGY_C"/>
    <property type="match status" value="1"/>
</dbReference>
<dbReference type="Pfam" id="PF00370">
    <property type="entry name" value="FGGY_N"/>
    <property type="match status" value="1"/>
</dbReference>
<organism evidence="7 8">
    <name type="scientific">Pseudoxanthobacter soli DSM 19599</name>
    <dbReference type="NCBI Taxonomy" id="1123029"/>
    <lineage>
        <taxon>Bacteria</taxon>
        <taxon>Pseudomonadati</taxon>
        <taxon>Pseudomonadota</taxon>
        <taxon>Alphaproteobacteria</taxon>
        <taxon>Hyphomicrobiales</taxon>
        <taxon>Segnochrobactraceae</taxon>
        <taxon>Pseudoxanthobacter</taxon>
    </lineage>
</organism>
<evidence type="ECO:0000259" key="6">
    <source>
        <dbReference type="Pfam" id="PF02782"/>
    </source>
</evidence>
<dbReference type="OrthoDB" id="9805576at2"/>
<dbReference type="AlphaFoldDB" id="A0A1M7ZR54"/>
<keyword evidence="3 4" id="KW-0418">Kinase</keyword>
<comment type="similarity">
    <text evidence="1 4">Belongs to the FGGY kinase family.</text>
</comment>
<gene>
    <name evidence="7" type="ORF">SAMN02745172_04066</name>
</gene>
<evidence type="ECO:0000259" key="5">
    <source>
        <dbReference type="Pfam" id="PF00370"/>
    </source>
</evidence>
<evidence type="ECO:0000313" key="7">
    <source>
        <dbReference type="EMBL" id="SHO67388.1"/>
    </source>
</evidence>
<dbReference type="InterPro" id="IPR018483">
    <property type="entry name" value="Carb_kinase_FGGY_CS"/>
</dbReference>
<dbReference type="PROSITE" id="PS00445">
    <property type="entry name" value="FGGY_KINASES_2"/>
    <property type="match status" value="1"/>
</dbReference>
<name>A0A1M7ZR54_9HYPH</name>
<keyword evidence="8" id="KW-1185">Reference proteome</keyword>
<sequence length="509" mass="54362">MAEWLIGIDAGGTMTKAALFDTNGRERACERFPNQMLFPAPGHTERDPDAMWRAAASAVRLLMERTGVAPGEIAGVSTAGYGSGLYVVDRAGDPVRPGIVSTDTRATNLVERWRKDGRFAQHSPRIQQRLWCGHSMTLMAWLAENEPEMVARAHSVLFCKDFLRGRLTGDISSDPTDGGISGLMDNVTRGYPKEVLRDLGLEAWLDKLPPLGPSEAVVGGVTARAAEETGLLVGTPVVRGLVDVTAASIASGITEASRLAVVAGTFSINQTLHRAPRLEHLPFLQSPYPIDGLYLATEGAATSAGNLEWFCKSVLTAGRSPDPGGRSIYDICNEAVGESLERPNDILFLPYLFGGPDGAPAGFLGLSAGHQFGDVVRAIYEGIAFAHKVDIELLLSGRDAAHPQAIRLAGGAARSTIWAQIFADVLELPVELTEGSELGALGVAITASVGLGIHADFRTAIGSMVRVSRRFEPQARRFPALREKYARFKTATAAMSSLWRAPQPALVAA</sequence>
<dbReference type="InterPro" id="IPR050406">
    <property type="entry name" value="FGGY_Carb_Kinase"/>
</dbReference>
<dbReference type="Proteomes" id="UP000186406">
    <property type="component" value="Unassembled WGS sequence"/>
</dbReference>
<evidence type="ECO:0000256" key="4">
    <source>
        <dbReference type="RuleBase" id="RU003733"/>
    </source>
</evidence>
<dbReference type="RefSeq" id="WP_073632136.1">
    <property type="nucleotide sequence ID" value="NZ_FRXO01000013.1"/>
</dbReference>
<dbReference type="CDD" id="cd07802">
    <property type="entry name" value="ASKHA_NBD_FGGY_EcLyxK-like"/>
    <property type="match status" value="1"/>
</dbReference>
<dbReference type="InterPro" id="IPR043129">
    <property type="entry name" value="ATPase_NBD"/>
</dbReference>
<evidence type="ECO:0000256" key="2">
    <source>
        <dbReference type="ARBA" id="ARBA00022679"/>
    </source>
</evidence>
<feature type="domain" description="Carbohydrate kinase FGGY N-terminal" evidence="5">
    <location>
        <begin position="5"/>
        <end position="249"/>
    </location>
</feature>
<dbReference type="Gene3D" id="3.30.420.40">
    <property type="match status" value="2"/>
</dbReference>
<dbReference type="GO" id="GO:0016773">
    <property type="term" value="F:phosphotransferase activity, alcohol group as acceptor"/>
    <property type="evidence" value="ECO:0007669"/>
    <property type="project" value="InterPro"/>
</dbReference>
<dbReference type="InterPro" id="IPR018485">
    <property type="entry name" value="FGGY_C"/>
</dbReference>
<proteinExistence type="inferred from homology"/>
<dbReference type="GO" id="GO:0016301">
    <property type="term" value="F:kinase activity"/>
    <property type="evidence" value="ECO:0007669"/>
    <property type="project" value="UniProtKB-KW"/>
</dbReference>
<evidence type="ECO:0000256" key="1">
    <source>
        <dbReference type="ARBA" id="ARBA00009156"/>
    </source>
</evidence>
<evidence type="ECO:0000256" key="3">
    <source>
        <dbReference type="ARBA" id="ARBA00022777"/>
    </source>
</evidence>
<dbReference type="InterPro" id="IPR000577">
    <property type="entry name" value="Carb_kinase_FGGY"/>
</dbReference>
<reference evidence="7 8" key="1">
    <citation type="submission" date="2016-12" db="EMBL/GenBank/DDBJ databases">
        <authorList>
            <person name="Song W.-J."/>
            <person name="Kurnit D.M."/>
        </authorList>
    </citation>
    <scope>NUCLEOTIDE SEQUENCE [LARGE SCALE GENOMIC DNA]</scope>
    <source>
        <strain evidence="7 8">DSM 19599</strain>
    </source>
</reference>
<dbReference type="InterPro" id="IPR018484">
    <property type="entry name" value="FGGY_N"/>
</dbReference>
<dbReference type="PIRSF" id="PIRSF000538">
    <property type="entry name" value="GlpK"/>
    <property type="match status" value="1"/>
</dbReference>
<dbReference type="PANTHER" id="PTHR43095:SF3">
    <property type="entry name" value="L-XYLULOSE_3-KETO-L-GULONATE KINASE"/>
    <property type="match status" value="1"/>
</dbReference>
<feature type="domain" description="Carbohydrate kinase FGGY C-terminal" evidence="6">
    <location>
        <begin position="259"/>
        <end position="450"/>
    </location>
</feature>
<accession>A0A1M7ZR54</accession>
<dbReference type="STRING" id="1123029.SAMN02745172_04066"/>
<dbReference type="PANTHER" id="PTHR43095">
    <property type="entry name" value="SUGAR KINASE"/>
    <property type="match status" value="1"/>
</dbReference>
<evidence type="ECO:0000313" key="8">
    <source>
        <dbReference type="Proteomes" id="UP000186406"/>
    </source>
</evidence>
<keyword evidence="2 4" id="KW-0808">Transferase</keyword>
<dbReference type="SUPFAM" id="SSF53067">
    <property type="entry name" value="Actin-like ATPase domain"/>
    <property type="match status" value="2"/>
</dbReference>